<keyword evidence="6 14" id="KW-0028">Amino-acid biosynthesis</keyword>
<feature type="domain" description="Homoserine dehydrogenase catalytic" evidence="16">
    <location>
        <begin position="131"/>
        <end position="309"/>
    </location>
</feature>
<feature type="binding site" evidence="13">
    <location>
        <position position="184"/>
    </location>
    <ligand>
        <name>L-homoserine</name>
        <dbReference type="ChEBI" id="CHEBI:57476"/>
    </ligand>
</feature>
<dbReference type="UniPathway" id="UPA00050">
    <property type="reaction ID" value="UER00063"/>
</dbReference>
<dbReference type="Proteomes" id="UP000522163">
    <property type="component" value="Unassembled WGS sequence"/>
</dbReference>
<comment type="pathway">
    <text evidence="2 14">Amino-acid biosynthesis; L-methionine biosynthesis via de novo pathway; L-homoserine from L-aspartate: step 3/3.</text>
</comment>
<keyword evidence="10 14" id="KW-0486">Methionine biosynthesis</keyword>
<evidence type="ECO:0000259" key="16">
    <source>
        <dbReference type="Pfam" id="PF00742"/>
    </source>
</evidence>
<dbReference type="GO" id="GO:0050661">
    <property type="term" value="F:NADP binding"/>
    <property type="evidence" value="ECO:0007669"/>
    <property type="project" value="InterPro"/>
</dbReference>
<feature type="binding site" evidence="13">
    <location>
        <begin position="6"/>
        <end position="13"/>
    </location>
    <ligand>
        <name>NADP(+)</name>
        <dbReference type="ChEBI" id="CHEBI:58349"/>
    </ligand>
</feature>
<organism evidence="18 19">
    <name type="scientific">Oribacterium sinus</name>
    <dbReference type="NCBI Taxonomy" id="237576"/>
    <lineage>
        <taxon>Bacteria</taxon>
        <taxon>Bacillati</taxon>
        <taxon>Bacillota</taxon>
        <taxon>Clostridia</taxon>
        <taxon>Lachnospirales</taxon>
        <taxon>Lachnospiraceae</taxon>
        <taxon>Oribacterium</taxon>
    </lineage>
</organism>
<proteinExistence type="inferred from homology"/>
<dbReference type="PIRSF" id="PIRSF000098">
    <property type="entry name" value="Homoser_dehydrog"/>
    <property type="match status" value="1"/>
</dbReference>
<dbReference type="FunFam" id="3.30.360.10:FF:000005">
    <property type="entry name" value="Homoserine dehydrogenase"/>
    <property type="match status" value="1"/>
</dbReference>
<dbReference type="PROSITE" id="PS01042">
    <property type="entry name" value="HOMOSER_DHGENASE"/>
    <property type="match status" value="1"/>
</dbReference>
<keyword evidence="8 14" id="KW-0560">Oxidoreductase</keyword>
<name>A0A7W9SHN9_9FIRM</name>
<comment type="catalytic activity">
    <reaction evidence="11">
        <text>L-homoserine + NADP(+) = L-aspartate 4-semialdehyde + NADPH + H(+)</text>
        <dbReference type="Rhea" id="RHEA:15761"/>
        <dbReference type="ChEBI" id="CHEBI:15378"/>
        <dbReference type="ChEBI" id="CHEBI:57476"/>
        <dbReference type="ChEBI" id="CHEBI:57783"/>
        <dbReference type="ChEBI" id="CHEBI:58349"/>
        <dbReference type="ChEBI" id="CHEBI:537519"/>
        <dbReference type="EC" id="1.1.1.3"/>
    </reaction>
    <physiologicalReaction direction="right-to-left" evidence="11">
        <dbReference type="Rhea" id="RHEA:15763"/>
    </physiologicalReaction>
</comment>
<dbReference type="SUPFAM" id="SSF51735">
    <property type="entry name" value="NAD(P)-binding Rossmann-fold domains"/>
    <property type="match status" value="1"/>
</dbReference>
<dbReference type="InterPro" id="IPR016204">
    <property type="entry name" value="HDH"/>
</dbReference>
<comment type="caution">
    <text evidence="18">The sequence shown here is derived from an EMBL/GenBank/DDBJ whole genome shotgun (WGS) entry which is preliminary data.</text>
</comment>
<dbReference type="AlphaFoldDB" id="A0A7W9SHN9"/>
<comment type="pathway">
    <text evidence="1 14">Amino-acid biosynthesis; L-threonine biosynthesis; L-threonine from L-aspartate: step 3/5.</text>
</comment>
<dbReference type="Pfam" id="PF00742">
    <property type="entry name" value="Homoserine_dh"/>
    <property type="match status" value="1"/>
</dbReference>
<evidence type="ECO:0000256" key="6">
    <source>
        <dbReference type="ARBA" id="ARBA00022605"/>
    </source>
</evidence>
<dbReference type="NCBIfam" id="NF004976">
    <property type="entry name" value="PRK06349.1"/>
    <property type="match status" value="1"/>
</dbReference>
<protein>
    <recommendedName>
        <fullName evidence="5 14">Homoserine dehydrogenase</fullName>
        <ecNumber evidence="4 14">1.1.1.3</ecNumber>
    </recommendedName>
</protein>
<dbReference type="Gene3D" id="3.30.360.10">
    <property type="entry name" value="Dihydrodipicolinate Reductase, domain 2"/>
    <property type="match status" value="1"/>
</dbReference>
<evidence type="ECO:0000256" key="8">
    <source>
        <dbReference type="ARBA" id="ARBA00023002"/>
    </source>
</evidence>
<evidence type="ECO:0000313" key="19">
    <source>
        <dbReference type="Proteomes" id="UP000522163"/>
    </source>
</evidence>
<evidence type="ECO:0000313" key="18">
    <source>
        <dbReference type="EMBL" id="MBB6041590.1"/>
    </source>
</evidence>
<dbReference type="GO" id="GO:0009086">
    <property type="term" value="P:methionine biosynthetic process"/>
    <property type="evidence" value="ECO:0007669"/>
    <property type="project" value="UniProtKB-KW"/>
</dbReference>
<evidence type="ECO:0000256" key="5">
    <source>
        <dbReference type="ARBA" id="ARBA00013376"/>
    </source>
</evidence>
<dbReference type="Pfam" id="PF03447">
    <property type="entry name" value="NAD_binding_3"/>
    <property type="match status" value="1"/>
</dbReference>
<dbReference type="InterPro" id="IPR036291">
    <property type="entry name" value="NAD(P)-bd_dom_sf"/>
</dbReference>
<evidence type="ECO:0000256" key="12">
    <source>
        <dbReference type="PIRSR" id="PIRSR000098-1"/>
    </source>
</evidence>
<dbReference type="PANTHER" id="PTHR43331:SF1">
    <property type="entry name" value="HOMOSERINE DEHYDROGENASE"/>
    <property type="match status" value="1"/>
</dbReference>
<feature type="binding site" evidence="13">
    <location>
        <position position="99"/>
    </location>
    <ligand>
        <name>NADPH</name>
        <dbReference type="ChEBI" id="CHEBI:57783"/>
    </ligand>
</feature>
<feature type="domain" description="Aspartate/homoserine dehydrogenase NAD-binding" evidence="17">
    <location>
        <begin position="7"/>
        <end position="123"/>
    </location>
</feature>
<evidence type="ECO:0000256" key="10">
    <source>
        <dbReference type="ARBA" id="ARBA00023167"/>
    </source>
</evidence>
<evidence type="ECO:0000256" key="9">
    <source>
        <dbReference type="ARBA" id="ARBA00023053"/>
    </source>
</evidence>
<dbReference type="RefSeq" id="WP_183684185.1">
    <property type="nucleotide sequence ID" value="NZ_JACHHH010000007.1"/>
</dbReference>
<dbReference type="InterPro" id="IPR001342">
    <property type="entry name" value="HDH_cat"/>
</dbReference>
<evidence type="ECO:0000256" key="15">
    <source>
        <dbReference type="RuleBase" id="RU004171"/>
    </source>
</evidence>
<keyword evidence="7 14" id="KW-0791">Threonine biosynthesis</keyword>
<accession>A0A7W9SHN9</accession>
<evidence type="ECO:0000256" key="14">
    <source>
        <dbReference type="RuleBase" id="RU000579"/>
    </source>
</evidence>
<evidence type="ECO:0000256" key="4">
    <source>
        <dbReference type="ARBA" id="ARBA00013213"/>
    </source>
</evidence>
<dbReference type="InterPro" id="IPR005106">
    <property type="entry name" value="Asp/hSer_DH_NAD-bd"/>
</dbReference>
<evidence type="ECO:0000256" key="3">
    <source>
        <dbReference type="ARBA" id="ARBA00006753"/>
    </source>
</evidence>
<dbReference type="GeneID" id="85015117"/>
<dbReference type="Gene3D" id="3.30.70.260">
    <property type="match status" value="1"/>
</dbReference>
<evidence type="ECO:0000256" key="13">
    <source>
        <dbReference type="PIRSR" id="PIRSR000098-2"/>
    </source>
</evidence>
<evidence type="ECO:0000256" key="1">
    <source>
        <dbReference type="ARBA" id="ARBA00005056"/>
    </source>
</evidence>
<evidence type="ECO:0000256" key="11">
    <source>
        <dbReference type="ARBA" id="ARBA00048841"/>
    </source>
</evidence>
<sequence length="416" mass="46032">MKIAIMGYGTIGSGVKEVLDMNRAQIEKKGGENIEIKYILARKEHIPGVEDALVTTDFSVIENDPEVELVVESIGGIHPAYEYIKSCLEKGKHVVSSNKAVVDACGSKLIRTAKEHNCNFYFEASVGGGIPVIRTLYHNYAGENVTEITGILNGTTNFILTKMREEGSSFEDTLKEAQRLGYAERDPSADIDGFDTSRKTAILLSMTSGNRCRHEDIYTEGIRNVSDIDMAYAKALGYSIKLLGSVQTVEDKYFAYVAPMMVEEQDPLYPVNGVYNGIRIVGNCLGTTMLYGMGAGKLPTASAVVSDIIAAVRHKSNFQGIGWSDKMIEIEPMGGNAFRYFLRVEGTEEGIEKELKSYFVEDGKVKVHVLPGRKDEFAIISDILFEEDFLARLSAFEDETGRRVFHYLRVNSGSEE</sequence>
<dbReference type="EC" id="1.1.1.3" evidence="4 14"/>
<dbReference type="InterPro" id="IPR019811">
    <property type="entry name" value="HDH_CS"/>
</dbReference>
<evidence type="ECO:0000259" key="17">
    <source>
        <dbReference type="Pfam" id="PF03447"/>
    </source>
</evidence>
<dbReference type="GO" id="GO:0004412">
    <property type="term" value="F:homoserine dehydrogenase activity"/>
    <property type="evidence" value="ECO:0007669"/>
    <property type="project" value="UniProtKB-EC"/>
</dbReference>
<dbReference type="GO" id="GO:0009088">
    <property type="term" value="P:threonine biosynthetic process"/>
    <property type="evidence" value="ECO:0007669"/>
    <property type="project" value="UniProtKB-UniPathway"/>
</dbReference>
<gene>
    <name evidence="18" type="ORF">HNQ46_001573</name>
</gene>
<dbReference type="UniPathway" id="UPA00051">
    <property type="reaction ID" value="UER00465"/>
</dbReference>
<reference evidence="18 19" key="1">
    <citation type="submission" date="2020-08" db="EMBL/GenBank/DDBJ databases">
        <title>Genomic Encyclopedia of Type Strains, Phase IV (KMG-IV): sequencing the most valuable type-strain genomes for metagenomic binning, comparative biology and taxonomic classification.</title>
        <authorList>
            <person name="Goeker M."/>
        </authorList>
    </citation>
    <scope>NUCLEOTIDE SEQUENCE [LARGE SCALE GENOMIC DNA]</scope>
    <source>
        <strain evidence="18 19">DSM 17245</strain>
    </source>
</reference>
<evidence type="ECO:0000256" key="2">
    <source>
        <dbReference type="ARBA" id="ARBA00005062"/>
    </source>
</evidence>
<feature type="active site" description="Proton donor" evidence="12">
    <location>
        <position position="199"/>
    </location>
</feature>
<dbReference type="PANTHER" id="PTHR43331">
    <property type="entry name" value="HOMOSERINE DEHYDROGENASE"/>
    <property type="match status" value="1"/>
</dbReference>
<keyword evidence="9" id="KW-0915">Sodium</keyword>
<keyword evidence="13 14" id="KW-0521">NADP</keyword>
<dbReference type="EMBL" id="JACHHH010000007">
    <property type="protein sequence ID" value="MBB6041590.1"/>
    <property type="molecule type" value="Genomic_DNA"/>
</dbReference>
<dbReference type="SUPFAM" id="SSF55347">
    <property type="entry name" value="Glyceraldehyde-3-phosphate dehydrogenase-like, C-terminal domain"/>
    <property type="match status" value="1"/>
</dbReference>
<dbReference type="Gene3D" id="3.40.50.720">
    <property type="entry name" value="NAD(P)-binding Rossmann-like Domain"/>
    <property type="match status" value="1"/>
</dbReference>
<evidence type="ECO:0000256" key="7">
    <source>
        <dbReference type="ARBA" id="ARBA00022697"/>
    </source>
</evidence>
<comment type="similarity">
    <text evidence="3 15">Belongs to the homoserine dehydrogenase family.</text>
</comment>